<evidence type="ECO:0000256" key="6">
    <source>
        <dbReference type="ARBA" id="ARBA00022723"/>
    </source>
</evidence>
<evidence type="ECO:0000256" key="9">
    <source>
        <dbReference type="ARBA" id="ARBA00048348"/>
    </source>
</evidence>
<dbReference type="InterPro" id="IPR041891">
    <property type="entry name" value="Alpha_CA_prokaryot-like"/>
</dbReference>
<evidence type="ECO:0000256" key="2">
    <source>
        <dbReference type="ARBA" id="ARBA00002904"/>
    </source>
</evidence>
<dbReference type="HOGENOM" id="CLU_039326_0_2_6"/>
<gene>
    <name evidence="12" type="ORF">H744_2c0072</name>
</gene>
<evidence type="ECO:0000256" key="10">
    <source>
        <dbReference type="RuleBase" id="RU367011"/>
    </source>
</evidence>
<dbReference type="SUPFAM" id="SSF51069">
    <property type="entry name" value="Carbonic anhydrase"/>
    <property type="match status" value="1"/>
</dbReference>
<evidence type="ECO:0000256" key="8">
    <source>
        <dbReference type="ARBA" id="ARBA00023239"/>
    </source>
</evidence>
<keyword evidence="6 10" id="KW-0479">Metal-binding</keyword>
<evidence type="ECO:0000256" key="5">
    <source>
        <dbReference type="ARBA" id="ARBA00014628"/>
    </source>
</evidence>
<reference evidence="12 13" key="1">
    <citation type="submission" date="2013-05" db="EMBL/GenBank/DDBJ databases">
        <title>Complete genome sequence of the lipase-producing bacterium Photobacterium gaetbulicola Gung47.</title>
        <authorList>
            <person name="Kim Y.-O."/>
        </authorList>
    </citation>
    <scope>NUCLEOTIDE SEQUENCE [LARGE SCALE GENOMIC DNA]</scope>
    <source>
        <strain evidence="12 13">Gung47</strain>
    </source>
</reference>
<dbReference type="PROSITE" id="PS00162">
    <property type="entry name" value="ALPHA_CA_1"/>
    <property type="match status" value="1"/>
</dbReference>
<dbReference type="AlphaFoldDB" id="A0A0C5WP56"/>
<dbReference type="GO" id="GO:0008270">
    <property type="term" value="F:zinc ion binding"/>
    <property type="evidence" value="ECO:0007669"/>
    <property type="project" value="UniProtKB-UniRule"/>
</dbReference>
<accession>A0A0C5WP56</accession>
<dbReference type="CDD" id="cd03124">
    <property type="entry name" value="alpha_CA_prokaryotic_like"/>
    <property type="match status" value="1"/>
</dbReference>
<dbReference type="InterPro" id="IPR036398">
    <property type="entry name" value="CA_dom_sf"/>
</dbReference>
<keyword evidence="8 10" id="KW-0456">Lyase</keyword>
<organism evidence="12 13">
    <name type="scientific">Photobacterium gaetbulicola Gung47</name>
    <dbReference type="NCBI Taxonomy" id="658445"/>
    <lineage>
        <taxon>Bacteria</taxon>
        <taxon>Pseudomonadati</taxon>
        <taxon>Pseudomonadota</taxon>
        <taxon>Gammaproteobacteria</taxon>
        <taxon>Vibrionales</taxon>
        <taxon>Vibrionaceae</taxon>
        <taxon>Photobacterium</taxon>
    </lineage>
</organism>
<keyword evidence="7 10" id="KW-0862">Zinc</keyword>
<evidence type="ECO:0000256" key="4">
    <source>
        <dbReference type="ARBA" id="ARBA00012925"/>
    </source>
</evidence>
<evidence type="ECO:0000256" key="3">
    <source>
        <dbReference type="ARBA" id="ARBA00010718"/>
    </source>
</evidence>
<evidence type="ECO:0000256" key="1">
    <source>
        <dbReference type="ARBA" id="ARBA00001947"/>
    </source>
</evidence>
<sequence length="332" mass="37220">MPPPRACAVMYRALGSDVPRYCSYFPKPPCRVAFFLPVTSQIQKIGFHFPSAFFSITGYGCQFRRLPLHSRPQPLHYARRRIKQNIQRGSNMKPWPFKALLLTMAAASLTNAQAADWSYTGEHGVDHWGKHFTTCGEGANQTPIDIKRTIKAELAPLHIDYQGKVREVINNGHTVQANVEGKNQLIIDGQTFDLQQFHFHTPSENFIAGKQFPLEVHFVHANAEGQLAVVAAMFKTGPRGNEAFDGLLATVPEKNQTVPLDNVLNPADLLPREREYYRFSGSLTTPPCSEGVRWFVMREAQTSSAQQIDSLHNVMGDNARPLQPLNARVVLE</sequence>
<comment type="cofactor">
    <cofactor evidence="1 10">
        <name>Zn(2+)</name>
        <dbReference type="ChEBI" id="CHEBI:29105"/>
    </cofactor>
</comment>
<dbReference type="EC" id="4.2.1.1" evidence="4 10"/>
<dbReference type="EMBL" id="CP005974">
    <property type="protein sequence ID" value="AJR06834.1"/>
    <property type="molecule type" value="Genomic_DNA"/>
</dbReference>
<dbReference type="SMART" id="SM01057">
    <property type="entry name" value="Carb_anhydrase"/>
    <property type="match status" value="1"/>
</dbReference>
<dbReference type="InterPro" id="IPR001148">
    <property type="entry name" value="CA_dom"/>
</dbReference>
<dbReference type="PROSITE" id="PS51144">
    <property type="entry name" value="ALPHA_CA_2"/>
    <property type="match status" value="1"/>
</dbReference>
<comment type="similarity">
    <text evidence="3 10">Belongs to the alpha-carbonic anhydrase family.</text>
</comment>
<dbReference type="Gene3D" id="3.10.200.10">
    <property type="entry name" value="Alpha carbonic anhydrase"/>
    <property type="match status" value="1"/>
</dbReference>
<protein>
    <recommendedName>
        <fullName evidence="5 10">Carbonic anhydrase</fullName>
        <ecNumber evidence="4 10">4.2.1.1</ecNumber>
    </recommendedName>
</protein>
<dbReference type="InterPro" id="IPR018338">
    <property type="entry name" value="Carbonic_anhydrase_a-class_CS"/>
</dbReference>
<name>A0A0C5WP56_9GAMM</name>
<dbReference type="Pfam" id="PF00194">
    <property type="entry name" value="Carb_anhydrase"/>
    <property type="match status" value="1"/>
</dbReference>
<dbReference type="PATRIC" id="fig|658445.3.peg.1966"/>
<evidence type="ECO:0000256" key="7">
    <source>
        <dbReference type="ARBA" id="ARBA00022833"/>
    </source>
</evidence>
<keyword evidence="13" id="KW-1185">Reference proteome</keyword>
<comment type="function">
    <text evidence="2 10">Reversible hydration of carbon dioxide.</text>
</comment>
<dbReference type="KEGG" id="pgb:H744_2c0072"/>
<dbReference type="GO" id="GO:0004089">
    <property type="term" value="F:carbonate dehydratase activity"/>
    <property type="evidence" value="ECO:0007669"/>
    <property type="project" value="UniProtKB-UniRule"/>
</dbReference>
<evidence type="ECO:0000313" key="12">
    <source>
        <dbReference type="EMBL" id="AJR06834.1"/>
    </source>
</evidence>
<evidence type="ECO:0000259" key="11">
    <source>
        <dbReference type="PROSITE" id="PS51144"/>
    </source>
</evidence>
<evidence type="ECO:0000313" key="13">
    <source>
        <dbReference type="Proteomes" id="UP000032303"/>
    </source>
</evidence>
<proteinExistence type="inferred from homology"/>
<comment type="catalytic activity">
    <reaction evidence="9 10">
        <text>hydrogencarbonate + H(+) = CO2 + H2O</text>
        <dbReference type="Rhea" id="RHEA:10748"/>
        <dbReference type="ChEBI" id="CHEBI:15377"/>
        <dbReference type="ChEBI" id="CHEBI:15378"/>
        <dbReference type="ChEBI" id="CHEBI:16526"/>
        <dbReference type="ChEBI" id="CHEBI:17544"/>
        <dbReference type="EC" id="4.2.1.1"/>
    </reaction>
</comment>
<dbReference type="PANTHER" id="PTHR18952">
    <property type="entry name" value="CARBONIC ANHYDRASE"/>
    <property type="match status" value="1"/>
</dbReference>
<dbReference type="InterPro" id="IPR023561">
    <property type="entry name" value="Carbonic_anhydrase_a-class"/>
</dbReference>
<dbReference type="STRING" id="658445.H744_2c0072"/>
<feature type="domain" description="Alpha-carbonic anhydrase" evidence="11">
    <location>
        <begin position="115"/>
        <end position="332"/>
    </location>
</feature>
<dbReference type="Proteomes" id="UP000032303">
    <property type="component" value="Chromosome 2"/>
</dbReference>
<dbReference type="PANTHER" id="PTHR18952:SF265">
    <property type="entry name" value="CARBONIC ANHYDRASE"/>
    <property type="match status" value="1"/>
</dbReference>